<dbReference type="GO" id="GO:0045490">
    <property type="term" value="P:pectin catabolic process"/>
    <property type="evidence" value="ECO:0007669"/>
    <property type="project" value="UniProtKB-UniPathway"/>
</dbReference>
<evidence type="ECO:0000256" key="5">
    <source>
        <dbReference type="ARBA" id="ARBA00023085"/>
    </source>
</evidence>
<protein>
    <submittedName>
        <fullName evidence="8">Uncharacterized protein LOC111431307 isoform X1</fullName>
    </submittedName>
</protein>
<reference evidence="8" key="1">
    <citation type="submission" date="2025-08" db="UniProtKB">
        <authorList>
            <consortium name="RefSeq"/>
        </authorList>
    </citation>
    <scope>IDENTIFICATION</scope>
    <source>
        <tissue evidence="8">Young leaves</tissue>
    </source>
</reference>
<dbReference type="Proteomes" id="UP000504609">
    <property type="component" value="Unplaced"/>
</dbReference>
<dbReference type="GO" id="GO:0030599">
    <property type="term" value="F:pectinesterase activity"/>
    <property type="evidence" value="ECO:0007669"/>
    <property type="project" value="InterPro"/>
</dbReference>
<evidence type="ECO:0000313" key="8">
    <source>
        <dbReference type="RefSeq" id="XP_022923666.1"/>
    </source>
</evidence>
<dbReference type="GeneID" id="111431307"/>
<keyword evidence="4" id="KW-0378">Hydrolase</keyword>
<dbReference type="InterPro" id="IPR012334">
    <property type="entry name" value="Pectin_lyas_fold"/>
</dbReference>
<dbReference type="AlphaFoldDB" id="A0A6J1E7D8"/>
<keyword evidence="5" id="KW-0063">Aspartyl esterase</keyword>
<evidence type="ECO:0000256" key="4">
    <source>
        <dbReference type="ARBA" id="ARBA00022801"/>
    </source>
</evidence>
<gene>
    <name evidence="8" type="primary">LOC111431307</name>
</gene>
<dbReference type="InterPro" id="IPR011050">
    <property type="entry name" value="Pectin_lyase_fold/virulence"/>
</dbReference>
<accession>A0A6J1E7D8</accession>
<sequence length="133" mass="14996">MSDHIKVFVFHSISWFLSLSKERLRALRAAQELLNASDDAATEDPKKLVAANNFVTISITFCAGAIPKHGHTVALLNSDGVNHTVFYKCVFLGYQDTLYKVRKPDETYGLNLTSSAAPQCTYKYPRHMEWNDL</sequence>
<dbReference type="Pfam" id="PF01095">
    <property type="entry name" value="Pectinesterase"/>
    <property type="match status" value="1"/>
</dbReference>
<dbReference type="RefSeq" id="XP_022923666.1">
    <property type="nucleotide sequence ID" value="XM_023067898.1"/>
</dbReference>
<evidence type="ECO:0000256" key="1">
    <source>
        <dbReference type="ARBA" id="ARBA00004191"/>
    </source>
</evidence>
<dbReference type="Gene3D" id="2.160.20.10">
    <property type="entry name" value="Single-stranded right-handed beta-helix, Pectin lyase-like"/>
    <property type="match status" value="1"/>
</dbReference>
<keyword evidence="3" id="KW-0134">Cell wall</keyword>
<organism evidence="7 8">
    <name type="scientific">Cucurbita moschata</name>
    <name type="common">Winter crookneck squash</name>
    <name type="synonym">Cucurbita pepo var. moschata</name>
    <dbReference type="NCBI Taxonomy" id="3662"/>
    <lineage>
        <taxon>Eukaryota</taxon>
        <taxon>Viridiplantae</taxon>
        <taxon>Streptophyta</taxon>
        <taxon>Embryophyta</taxon>
        <taxon>Tracheophyta</taxon>
        <taxon>Spermatophyta</taxon>
        <taxon>Magnoliopsida</taxon>
        <taxon>eudicotyledons</taxon>
        <taxon>Gunneridae</taxon>
        <taxon>Pentapetalae</taxon>
        <taxon>rosids</taxon>
        <taxon>fabids</taxon>
        <taxon>Cucurbitales</taxon>
        <taxon>Cucurbitaceae</taxon>
        <taxon>Cucurbiteae</taxon>
        <taxon>Cucurbita</taxon>
    </lineage>
</organism>
<dbReference type="GO" id="GO:0042545">
    <property type="term" value="P:cell wall modification"/>
    <property type="evidence" value="ECO:0007669"/>
    <property type="project" value="InterPro"/>
</dbReference>
<dbReference type="UniPathway" id="UPA00545">
    <property type="reaction ID" value="UER00823"/>
</dbReference>
<evidence type="ECO:0000256" key="2">
    <source>
        <dbReference type="ARBA" id="ARBA00005184"/>
    </source>
</evidence>
<evidence type="ECO:0000313" key="7">
    <source>
        <dbReference type="Proteomes" id="UP000504609"/>
    </source>
</evidence>
<dbReference type="InterPro" id="IPR000070">
    <property type="entry name" value="Pectinesterase_cat"/>
</dbReference>
<comment type="pathway">
    <text evidence="2">Glycan metabolism; pectin degradation; 2-dehydro-3-deoxy-D-gluconate from pectin: step 1/5.</text>
</comment>
<evidence type="ECO:0000256" key="3">
    <source>
        <dbReference type="ARBA" id="ARBA00022512"/>
    </source>
</evidence>
<comment type="subcellular location">
    <subcellularLocation>
        <location evidence="1">Secreted</location>
        <location evidence="1">Cell wall</location>
    </subcellularLocation>
</comment>
<dbReference type="KEGG" id="cmos:111431307"/>
<keyword evidence="7" id="KW-1185">Reference proteome</keyword>
<proteinExistence type="predicted"/>
<evidence type="ECO:0000259" key="6">
    <source>
        <dbReference type="Pfam" id="PF01095"/>
    </source>
</evidence>
<feature type="domain" description="Pectinesterase catalytic" evidence="6">
    <location>
        <begin position="49"/>
        <end position="100"/>
    </location>
</feature>
<keyword evidence="3" id="KW-0964">Secreted</keyword>
<name>A0A6J1E7D8_CUCMO</name>
<dbReference type="SUPFAM" id="SSF51126">
    <property type="entry name" value="Pectin lyase-like"/>
    <property type="match status" value="1"/>
</dbReference>